<comment type="activity regulation">
    <text evidence="5">Appears to be allosterically activated by the binding of pArg-containing polypeptides to the pArg-binding pocket localized in the C-terminal domain of McsB.</text>
</comment>
<dbReference type="InterPro" id="IPR000749">
    <property type="entry name" value="ATP-guanido_PTrfase"/>
</dbReference>
<keyword evidence="2 5" id="KW-0547">Nucleotide-binding</keyword>
<dbReference type="PATRIC" id="fig|398512.5.peg.2875"/>
<feature type="binding site" evidence="5 6">
    <location>
        <position position="125"/>
    </location>
    <ligand>
        <name>ATP</name>
        <dbReference type="ChEBI" id="CHEBI:30616"/>
    </ligand>
</feature>
<keyword evidence="5" id="KW-0021">Allosteric enzyme</keyword>
<dbReference type="PROSITE" id="PS51510">
    <property type="entry name" value="PHOSPHAGEN_KINASE_C"/>
    <property type="match status" value="1"/>
</dbReference>
<feature type="binding site" evidence="5 6">
    <location>
        <begin position="26"/>
        <end position="30"/>
    </location>
    <ligand>
        <name>ATP</name>
        <dbReference type="ChEBI" id="CHEBI:30616"/>
    </ligand>
</feature>
<dbReference type="Pfam" id="PF00217">
    <property type="entry name" value="ATP-gua_Ptrans"/>
    <property type="match status" value="1"/>
</dbReference>
<sequence>MDIEMGGEFMFGSEAKKVPESDIVMTSRVRMARNINEYPFPVRMDFDQSIFIINRIKEIIFSNESTSPKDFLYFELQKLNNIEKLVLVEKHLISKELMDNRRLGAAIISKDEKISIMINEEDHLRIQAMFPGMQLDEALDLCNRTDDIISEKIEYAYDEKIGYLTSCPTNIGTGIRASVMLHLPAITMSGYLKGILEACGKIGVTVRGLYGENTEALGNMFQVSNQVTLGQTEEEVVYNIKNITKQITNQERALRDDLYKQNTFMFEDKVFRSLGILKNARVLTSEESHKLLSDVRLGIDMGIIKDIEIKTINELMAIIQPGSLQVLLPNSSGQLERDVGRAEIIRKKLNKLKE</sequence>
<keyword evidence="10" id="KW-1185">Reference proteome</keyword>
<dbReference type="InterPro" id="IPR022414">
    <property type="entry name" value="ATP-guanido_PTrfase_cat"/>
</dbReference>
<evidence type="ECO:0000256" key="5">
    <source>
        <dbReference type="HAMAP-Rule" id="MF_00602"/>
    </source>
</evidence>
<dbReference type="Gene3D" id="3.30.590.10">
    <property type="entry name" value="Glutamine synthetase/guanido kinase, catalytic domain"/>
    <property type="match status" value="1"/>
</dbReference>
<dbReference type="InterPro" id="IPR022415">
    <property type="entry name" value="ATP-guanido_PTrfase_AS"/>
</dbReference>
<dbReference type="GO" id="GO:1990424">
    <property type="term" value="F:protein arginine kinase activity"/>
    <property type="evidence" value="ECO:0007669"/>
    <property type="project" value="UniProtKB-EC"/>
</dbReference>
<evidence type="ECO:0000256" key="3">
    <source>
        <dbReference type="ARBA" id="ARBA00022777"/>
    </source>
</evidence>
<dbReference type="GO" id="GO:0005615">
    <property type="term" value="C:extracellular space"/>
    <property type="evidence" value="ECO:0007669"/>
    <property type="project" value="TreeGrafter"/>
</dbReference>
<dbReference type="eggNOG" id="COG3869">
    <property type="taxonomic scope" value="Bacteria"/>
</dbReference>
<dbReference type="InterPro" id="IPR014746">
    <property type="entry name" value="Gln_synth/guanido_kin_cat_dom"/>
</dbReference>
<dbReference type="STRING" id="398512.Bccel_2743"/>
<keyword evidence="4 5" id="KW-0067">ATP-binding</keyword>
<feature type="binding site" evidence="5 6">
    <location>
        <begin position="207"/>
        <end position="212"/>
    </location>
    <ligand>
        <name>ATP</name>
        <dbReference type="ChEBI" id="CHEBI:30616"/>
    </ligand>
</feature>
<evidence type="ECO:0000313" key="9">
    <source>
        <dbReference type="EMBL" id="KNY27472.1"/>
    </source>
</evidence>
<organism evidence="9 10">
    <name type="scientific">Pseudobacteroides cellulosolvens ATCC 35603 = DSM 2933</name>
    <dbReference type="NCBI Taxonomy" id="398512"/>
    <lineage>
        <taxon>Bacteria</taxon>
        <taxon>Bacillati</taxon>
        <taxon>Bacillota</taxon>
        <taxon>Clostridia</taxon>
        <taxon>Eubacteriales</taxon>
        <taxon>Oscillospiraceae</taxon>
        <taxon>Pseudobacteroides</taxon>
    </lineage>
</organism>
<feature type="short sequence motif" description="RDXXRA motif of the pArg binding pocket involved in allosteric regulation" evidence="5">
    <location>
        <begin position="337"/>
        <end position="342"/>
    </location>
</feature>
<dbReference type="GO" id="GO:0046314">
    <property type="term" value="P:phosphocreatine biosynthetic process"/>
    <property type="evidence" value="ECO:0007669"/>
    <property type="project" value="InterPro"/>
</dbReference>
<keyword evidence="1 5" id="KW-0808">Transferase</keyword>
<evidence type="ECO:0000256" key="7">
    <source>
        <dbReference type="RuleBase" id="RU000505"/>
    </source>
</evidence>
<dbReference type="PANTHER" id="PTHR11547:SF38">
    <property type="entry name" value="ARGININE KINASE 1-RELATED"/>
    <property type="match status" value="1"/>
</dbReference>
<evidence type="ECO:0000256" key="2">
    <source>
        <dbReference type="ARBA" id="ARBA00022741"/>
    </source>
</evidence>
<dbReference type="Proteomes" id="UP000036923">
    <property type="component" value="Unassembled WGS sequence"/>
</dbReference>
<dbReference type="CDD" id="cd07930">
    <property type="entry name" value="bacterial_phosphagen_kinase"/>
    <property type="match status" value="1"/>
</dbReference>
<proteinExistence type="inferred from homology"/>
<accession>A0A0L6JQ15</accession>
<evidence type="ECO:0000256" key="1">
    <source>
        <dbReference type="ARBA" id="ARBA00022679"/>
    </source>
</evidence>
<comment type="caution">
    <text evidence="9">The sequence shown here is derived from an EMBL/GenBank/DDBJ whole genome shotgun (WGS) entry which is preliminary data.</text>
</comment>
<dbReference type="SUPFAM" id="SSF55931">
    <property type="entry name" value="Glutamine synthetase/guanido kinase"/>
    <property type="match status" value="1"/>
</dbReference>
<evidence type="ECO:0000256" key="6">
    <source>
        <dbReference type="PROSITE-ProRule" id="PRU00843"/>
    </source>
</evidence>
<comment type="similarity">
    <text evidence="5 6 7">Belongs to the ATP:guanido phosphotransferase family.</text>
</comment>
<feature type="domain" description="Phosphagen kinase C-terminal" evidence="8">
    <location>
        <begin position="23"/>
        <end position="254"/>
    </location>
</feature>
<dbReference type="GO" id="GO:0005524">
    <property type="term" value="F:ATP binding"/>
    <property type="evidence" value="ECO:0007669"/>
    <property type="project" value="UniProtKB-UniRule"/>
</dbReference>
<comment type="catalytic activity">
    <reaction evidence="5">
        <text>L-arginyl-[protein] + ATP = N(omega)-phospho-L-arginyl-[protein] + ADP + H(+)</text>
        <dbReference type="Rhea" id="RHEA:43384"/>
        <dbReference type="Rhea" id="RHEA-COMP:10532"/>
        <dbReference type="Rhea" id="RHEA-COMP:10533"/>
        <dbReference type="ChEBI" id="CHEBI:15378"/>
        <dbReference type="ChEBI" id="CHEBI:29965"/>
        <dbReference type="ChEBI" id="CHEBI:30616"/>
        <dbReference type="ChEBI" id="CHEBI:83226"/>
        <dbReference type="ChEBI" id="CHEBI:456216"/>
        <dbReference type="EC" id="2.7.14.1"/>
    </reaction>
</comment>
<dbReference type="GO" id="GO:0004111">
    <property type="term" value="F:creatine kinase activity"/>
    <property type="evidence" value="ECO:0007669"/>
    <property type="project" value="InterPro"/>
</dbReference>
<dbReference type="HAMAP" id="MF_00602">
    <property type="entry name" value="Prot_Arg_kinase"/>
    <property type="match status" value="1"/>
</dbReference>
<evidence type="ECO:0000256" key="4">
    <source>
        <dbReference type="ARBA" id="ARBA00022840"/>
    </source>
</evidence>
<dbReference type="AlphaFoldDB" id="A0A0L6JQ15"/>
<evidence type="ECO:0000259" key="8">
    <source>
        <dbReference type="PROSITE" id="PS51510"/>
    </source>
</evidence>
<dbReference type="PANTHER" id="PTHR11547">
    <property type="entry name" value="ARGININE OR CREATINE KINASE"/>
    <property type="match status" value="1"/>
</dbReference>
<protein>
    <recommendedName>
        <fullName evidence="5">Protein-arginine kinase</fullName>
        <ecNumber evidence="5">2.7.14.1</ecNumber>
    </recommendedName>
</protein>
<comment type="function">
    <text evidence="5">Catalyzes the specific phosphorylation of arginine residues in proteins.</text>
</comment>
<reference evidence="10" key="1">
    <citation type="submission" date="2015-07" db="EMBL/GenBank/DDBJ databases">
        <title>Near-Complete Genome Sequence of the Cellulolytic Bacterium Bacteroides (Pseudobacteroides) cellulosolvens ATCC 35603.</title>
        <authorList>
            <person name="Dassa B."/>
            <person name="Utturkar S.M."/>
            <person name="Klingeman D.M."/>
            <person name="Hurt R.A."/>
            <person name="Keller M."/>
            <person name="Xu J."/>
            <person name="Reddy Y.H.K."/>
            <person name="Borovok I."/>
            <person name="Grinberg I.R."/>
            <person name="Lamed R."/>
            <person name="Zhivin O."/>
            <person name="Bayer E.A."/>
            <person name="Brown S.D."/>
        </authorList>
    </citation>
    <scope>NUCLEOTIDE SEQUENCE [LARGE SCALE GENOMIC DNA]</scope>
    <source>
        <strain evidence="10">DSM 2933</strain>
    </source>
</reference>
<name>A0A0L6JQ15_9FIRM</name>
<dbReference type="InterPro" id="IPR023660">
    <property type="entry name" value="Arg_Kinase"/>
</dbReference>
<dbReference type="PROSITE" id="PS00112">
    <property type="entry name" value="PHOSPHAGEN_KINASE"/>
    <property type="match status" value="1"/>
</dbReference>
<dbReference type="EMBL" id="LGTC01000001">
    <property type="protein sequence ID" value="KNY27472.1"/>
    <property type="molecule type" value="Genomic_DNA"/>
</dbReference>
<dbReference type="EC" id="2.7.14.1" evidence="5"/>
<dbReference type="NCBIfam" id="NF002194">
    <property type="entry name" value="PRK01059.1-4"/>
    <property type="match status" value="1"/>
</dbReference>
<feature type="binding site" evidence="5 6">
    <location>
        <begin position="176"/>
        <end position="180"/>
    </location>
    <ligand>
        <name>ATP</name>
        <dbReference type="ChEBI" id="CHEBI:30616"/>
    </ligand>
</feature>
<feature type="binding site" evidence="5 6">
    <location>
        <position position="91"/>
    </location>
    <ligand>
        <name>ATP</name>
        <dbReference type="ChEBI" id="CHEBI:30616"/>
    </ligand>
</feature>
<keyword evidence="3 5" id="KW-0418">Kinase</keyword>
<gene>
    <name evidence="5" type="primary">mcsB</name>
    <name evidence="9" type="ORF">Bccel_2743</name>
</gene>
<evidence type="ECO:0000313" key="10">
    <source>
        <dbReference type="Proteomes" id="UP000036923"/>
    </source>
</evidence>